<gene>
    <name evidence="1" type="ORF">UFOVP585_6</name>
</gene>
<dbReference type="EMBL" id="LR796562">
    <property type="protein sequence ID" value="CAB4151230.1"/>
    <property type="molecule type" value="Genomic_DNA"/>
</dbReference>
<protein>
    <submittedName>
        <fullName evidence="1">Uncharacterized protein</fullName>
    </submittedName>
</protein>
<organism evidence="1">
    <name type="scientific">uncultured Caudovirales phage</name>
    <dbReference type="NCBI Taxonomy" id="2100421"/>
    <lineage>
        <taxon>Viruses</taxon>
        <taxon>Duplodnaviria</taxon>
        <taxon>Heunggongvirae</taxon>
        <taxon>Uroviricota</taxon>
        <taxon>Caudoviricetes</taxon>
        <taxon>Peduoviridae</taxon>
        <taxon>Maltschvirus</taxon>
        <taxon>Maltschvirus maltsch</taxon>
    </lineage>
</organism>
<accession>A0A6J5N1T2</accession>
<reference evidence="1" key="1">
    <citation type="submission" date="2020-04" db="EMBL/GenBank/DDBJ databases">
        <authorList>
            <person name="Chiriac C."/>
            <person name="Salcher M."/>
            <person name="Ghai R."/>
            <person name="Kavagutti S V."/>
        </authorList>
    </citation>
    <scope>NUCLEOTIDE SEQUENCE</scope>
</reference>
<sequence length="53" mass="6496">MSEYFIGVDVDYGKDYSVTCIARTLRWYEKLWYKLRRKHAPSRKIIQVIEKKL</sequence>
<evidence type="ECO:0000313" key="1">
    <source>
        <dbReference type="EMBL" id="CAB4151230.1"/>
    </source>
</evidence>
<proteinExistence type="predicted"/>
<name>A0A6J5N1T2_9CAUD</name>